<dbReference type="KEGG" id="bao:BAMF_0591"/>
<feature type="region of interest" description="Disordered" evidence="1">
    <location>
        <begin position="122"/>
        <end position="147"/>
    </location>
</feature>
<organism evidence="2 3">
    <name type="scientific">Bacillus amyloliquefaciens (strain ATCC 23350 / DSM 7 / BCRC 11601 / CCUG 28519 / NBRC 15535 / NRRL B-14393 / F)</name>
    <dbReference type="NCBI Taxonomy" id="692420"/>
    <lineage>
        <taxon>Bacteria</taxon>
        <taxon>Bacillati</taxon>
        <taxon>Bacillota</taxon>
        <taxon>Bacilli</taxon>
        <taxon>Bacillales</taxon>
        <taxon>Bacillaceae</taxon>
        <taxon>Bacillus</taxon>
        <taxon>Bacillus amyloliquefaciens group</taxon>
    </lineage>
</organism>
<reference evidence="2 3" key="1">
    <citation type="journal article" date="2011" name="Int. J. Syst. Evol. Microbiol.">
        <title>Relationship of Bacillus amyloliquefaciens clades associated with strains DSM 7T and FZB42T: a proposal for Bacillus amyloliquefaciens subsp. amyloliquefaciens subsp. nov. and Bacillus amyloliquefaciens subsp. plantarum subsp. nov. based on complete genome sequence comparisons.</title>
        <authorList>
            <person name="Borriss R."/>
            <person name="Chen X.H."/>
            <person name="Rueckert C."/>
            <person name="Blom J."/>
            <person name="Becker A."/>
            <person name="Baumgarth B."/>
            <person name="Fan B."/>
            <person name="Pukall R."/>
            <person name="Schumann P."/>
            <person name="Sproer C."/>
            <person name="Junge H."/>
            <person name="Vater J."/>
            <person name="Puhler A."/>
            <person name="Klenk H.P."/>
        </authorList>
    </citation>
    <scope>NUCLEOTIDE SEQUENCE [LARGE SCALE GENOMIC DNA]</scope>
    <source>
        <strain evidence="3">DSM 7</strain>
    </source>
</reference>
<dbReference type="AlphaFoldDB" id="A0A9P1JEX9"/>
<dbReference type="EMBL" id="FN597644">
    <property type="protein sequence ID" value="CBI41717.1"/>
    <property type="molecule type" value="Genomic_DNA"/>
</dbReference>
<keyword evidence="3" id="KW-1185">Reference proteome</keyword>
<dbReference type="Pfam" id="PF12363">
    <property type="entry name" value="Phage_TAC_12"/>
    <property type="match status" value="1"/>
</dbReference>
<gene>
    <name evidence="2" type="primary">p033</name>
    <name evidence="2" type="ordered locus">BAMF_0591</name>
</gene>
<dbReference type="PIRSF" id="PIRSF024865">
    <property type="entry name" value="UCP024865"/>
    <property type="match status" value="1"/>
</dbReference>
<accession>A0A9P1JEX9</accession>
<dbReference type="RefSeq" id="WP_003155845.1">
    <property type="nucleotide sequence ID" value="NC_014551.1"/>
</dbReference>
<evidence type="ECO:0000313" key="2">
    <source>
        <dbReference type="EMBL" id="CBI41717.1"/>
    </source>
</evidence>
<sequence>MAYLTIGDKEYKSRCDFAFDRLANEKYSTEDEKGKGGTMNIYMSLLNEEASYLSAFWDCALAYLKKEKPSTEAIEEAIMKIIDEDETGEAIDKMINEAFTTLDSAGFFKGVIRQRWKMMEKMNKGKKPAPNETPEMEAKRLEDEENGKEVLKMMKEAYKERTGSTTTK</sequence>
<evidence type="ECO:0000256" key="1">
    <source>
        <dbReference type="SAM" id="MobiDB-lite"/>
    </source>
</evidence>
<name>A0A9P1JEX9_BACAS</name>
<dbReference type="InterPro" id="IPR024410">
    <property type="entry name" value="Phage_TAC_12"/>
</dbReference>
<dbReference type="Proteomes" id="UP000006562">
    <property type="component" value="Chromosome"/>
</dbReference>
<evidence type="ECO:0000313" key="3">
    <source>
        <dbReference type="Proteomes" id="UP000006562"/>
    </source>
</evidence>
<protein>
    <submittedName>
        <fullName evidence="2">Phage protein</fullName>
    </submittedName>
</protein>
<reference evidence="3" key="2">
    <citation type="journal article" date="2011" name="J. Biotechnol.">
        <title>Genome sequence of B. amyloliquefaciens type strain DSM7(T) reveals differences to plant-associated B. amyloliquefaciens FZB42.</title>
        <authorList>
            <person name="Ruckert C."/>
            <person name="Blom J."/>
            <person name="Chen X."/>
            <person name="Reva O."/>
            <person name="Borriss R."/>
        </authorList>
    </citation>
    <scope>NUCLEOTIDE SEQUENCE [LARGE SCALE GENOMIC DNA]</scope>
    <source>
        <strain evidence="3">DSM 7</strain>
    </source>
</reference>
<proteinExistence type="predicted"/>
<feature type="compositionally biased region" description="Basic and acidic residues" evidence="1">
    <location>
        <begin position="136"/>
        <end position="147"/>
    </location>
</feature>